<dbReference type="NCBIfam" id="TIGR01490">
    <property type="entry name" value="HAD-SF-IB-hyp1"/>
    <property type="match status" value="1"/>
</dbReference>
<evidence type="ECO:0000256" key="1">
    <source>
        <dbReference type="ARBA" id="ARBA00022723"/>
    </source>
</evidence>
<dbReference type="KEGG" id="sfw:WN53_17425"/>
<dbReference type="NCBIfam" id="TIGR01488">
    <property type="entry name" value="HAD-SF-IB"/>
    <property type="match status" value="1"/>
</dbReference>
<keyword evidence="1" id="KW-0479">Metal-binding</keyword>
<dbReference type="RefSeq" id="WP_024484086.1">
    <property type="nucleotide sequence ID" value="NZ_CAMFLQ010000005.1"/>
</dbReference>
<dbReference type="Pfam" id="PF12710">
    <property type="entry name" value="HAD"/>
    <property type="match status" value="1"/>
</dbReference>
<dbReference type="STRING" id="47917.AV650_12870"/>
<sequence length="218" mass="24695">MDLALFDLDETLIDDDSASLWVRWLVAEGFAPAELERQEQLLMQSYYQGQLSMEDYMQATLVPLAGLSTQTVAGWVQRYIRRDILPRVYPAARERMQWHRERGDCILVISATGEHLVAPIAEQLGADGALAIGVEVSEGRFTGKTYGTMTYQQGKVIRLQQWLQQHPELQFAHSHGYSDSINDKAMLEYVDSATVINPNSDLGALAELHGWEVCHWER</sequence>
<dbReference type="InterPro" id="IPR050582">
    <property type="entry name" value="HAD-like_SerB"/>
</dbReference>
<dbReference type="GeneID" id="30321960"/>
<dbReference type="AlphaFoldDB" id="A0A0F7HEL8"/>
<protein>
    <submittedName>
        <fullName evidence="4">Phosphoserine phosphatase</fullName>
        <ecNumber evidence="4">3.1.3.3</ecNumber>
    </submittedName>
</protein>
<name>A0A0F7HEL8_SERFO</name>
<dbReference type="PANTHER" id="PTHR43344:SF13">
    <property type="entry name" value="PHOSPHATASE RV3661-RELATED"/>
    <property type="match status" value="1"/>
</dbReference>
<dbReference type="InterPro" id="IPR023214">
    <property type="entry name" value="HAD_sf"/>
</dbReference>
<dbReference type="InterPro" id="IPR006385">
    <property type="entry name" value="HAD_hydro_SerB1"/>
</dbReference>
<dbReference type="SUPFAM" id="SSF56784">
    <property type="entry name" value="HAD-like"/>
    <property type="match status" value="1"/>
</dbReference>
<keyword evidence="2 4" id="KW-0378">Hydrolase</keyword>
<dbReference type="EMBL" id="CABEEZ010000029">
    <property type="protein sequence ID" value="VTR22775.1"/>
    <property type="molecule type" value="Genomic_DNA"/>
</dbReference>
<reference evidence="4" key="1">
    <citation type="submission" date="2019-05" db="EMBL/GenBank/DDBJ databases">
        <authorList>
            <consortium name="Pathogen Informatics"/>
        </authorList>
    </citation>
    <scope>NUCLEOTIDE SEQUENCE [LARGE SCALE GENOMIC DNA]</scope>
    <source>
        <strain evidence="4">NCTC12965</strain>
    </source>
</reference>
<dbReference type="EC" id="3.1.3.3" evidence="4"/>
<dbReference type="PANTHER" id="PTHR43344">
    <property type="entry name" value="PHOSPHOSERINE PHOSPHATASE"/>
    <property type="match status" value="1"/>
</dbReference>
<accession>A0A0F7HEL8</accession>
<gene>
    <name evidence="4" type="primary">serB_1</name>
    <name evidence="4" type="ORF">NCTC12965_01609</name>
</gene>
<evidence type="ECO:0000256" key="3">
    <source>
        <dbReference type="ARBA" id="ARBA00022842"/>
    </source>
</evidence>
<organism evidence="4">
    <name type="scientific">Serratia fonticola</name>
    <dbReference type="NCBI Taxonomy" id="47917"/>
    <lineage>
        <taxon>Bacteria</taxon>
        <taxon>Pseudomonadati</taxon>
        <taxon>Pseudomonadota</taxon>
        <taxon>Gammaproteobacteria</taxon>
        <taxon>Enterobacterales</taxon>
        <taxon>Yersiniaceae</taxon>
        <taxon>Serratia</taxon>
    </lineage>
</organism>
<dbReference type="Gene3D" id="3.40.50.1000">
    <property type="entry name" value="HAD superfamily/HAD-like"/>
    <property type="match status" value="1"/>
</dbReference>
<dbReference type="GO" id="GO:0016787">
    <property type="term" value="F:hydrolase activity"/>
    <property type="evidence" value="ECO:0007669"/>
    <property type="project" value="UniProtKB-KW"/>
</dbReference>
<dbReference type="CDD" id="cd02612">
    <property type="entry name" value="HAD_PGPPase"/>
    <property type="match status" value="1"/>
</dbReference>
<evidence type="ECO:0000256" key="2">
    <source>
        <dbReference type="ARBA" id="ARBA00022801"/>
    </source>
</evidence>
<evidence type="ECO:0000313" key="4">
    <source>
        <dbReference type="EMBL" id="VTR22775.1"/>
    </source>
</evidence>
<proteinExistence type="predicted"/>
<dbReference type="InterPro" id="IPR036412">
    <property type="entry name" value="HAD-like_sf"/>
</dbReference>
<dbReference type="GO" id="GO:0046872">
    <property type="term" value="F:metal ion binding"/>
    <property type="evidence" value="ECO:0007669"/>
    <property type="project" value="UniProtKB-KW"/>
</dbReference>
<dbReference type="Gene3D" id="1.20.1440.100">
    <property type="entry name" value="SG protein - dephosphorylation function"/>
    <property type="match status" value="1"/>
</dbReference>
<keyword evidence="3" id="KW-0460">Magnesium</keyword>